<evidence type="ECO:0000256" key="1">
    <source>
        <dbReference type="SAM" id="MobiDB-lite"/>
    </source>
</evidence>
<evidence type="ECO:0000313" key="4">
    <source>
        <dbReference type="Proteomes" id="UP000009236"/>
    </source>
</evidence>
<organism evidence="4">
    <name type="scientific">Isoptericola variabilis (strain 225)</name>
    <dbReference type="NCBI Taxonomy" id="743718"/>
    <lineage>
        <taxon>Bacteria</taxon>
        <taxon>Bacillati</taxon>
        <taxon>Actinomycetota</taxon>
        <taxon>Actinomycetes</taxon>
        <taxon>Micrococcales</taxon>
        <taxon>Promicromonosporaceae</taxon>
        <taxon>Isoptericola</taxon>
    </lineage>
</organism>
<dbReference type="InterPro" id="IPR001466">
    <property type="entry name" value="Beta-lactam-related"/>
</dbReference>
<dbReference type="RefSeq" id="WP_013837604.1">
    <property type="nucleotide sequence ID" value="NC_015588.1"/>
</dbReference>
<feature type="domain" description="Beta-lactamase-related" evidence="2">
    <location>
        <begin position="16"/>
        <end position="325"/>
    </location>
</feature>
<protein>
    <submittedName>
        <fullName evidence="3">Beta-lactamase</fullName>
    </submittedName>
</protein>
<dbReference type="Proteomes" id="UP000009236">
    <property type="component" value="Chromosome"/>
</dbReference>
<dbReference type="InterPro" id="IPR012338">
    <property type="entry name" value="Beta-lactam/transpept-like"/>
</dbReference>
<evidence type="ECO:0000313" key="3">
    <source>
        <dbReference type="EMBL" id="AEG43209.1"/>
    </source>
</evidence>
<dbReference type="eggNOG" id="COG1680">
    <property type="taxonomic scope" value="Bacteria"/>
</dbReference>
<reference evidence="3 4" key="1">
    <citation type="submission" date="2011-05" db="EMBL/GenBank/DDBJ databases">
        <title>Complete sequence of Isoptericola variabilis 225.</title>
        <authorList>
            <consortium name="US DOE Joint Genome Institute"/>
            <person name="Lucas S."/>
            <person name="Han J."/>
            <person name="Lapidus A."/>
            <person name="Cheng J.-F."/>
            <person name="Goodwin L."/>
            <person name="Pitluck S."/>
            <person name="Peters L."/>
            <person name="Mikhailova N."/>
            <person name="Zeytun A."/>
            <person name="Han C."/>
            <person name="Tapia R."/>
            <person name="Land M."/>
            <person name="Hauser L."/>
            <person name="Kyrpides N."/>
            <person name="Ivanova N."/>
            <person name="Pagani I."/>
            <person name="Siebers A."/>
            <person name="Allgaier M."/>
            <person name="Thelen M."/>
            <person name="Hugenholtz P."/>
            <person name="Gladden J."/>
            <person name="Woyke T."/>
        </authorList>
    </citation>
    <scope>NUCLEOTIDE SEQUENCE [LARGE SCALE GENOMIC DNA]</scope>
    <source>
        <strain evidence="4">225</strain>
    </source>
</reference>
<keyword evidence="4" id="KW-1185">Reference proteome</keyword>
<feature type="region of interest" description="Disordered" evidence="1">
    <location>
        <begin position="210"/>
        <end position="231"/>
    </location>
</feature>
<dbReference type="EMBL" id="CP002810">
    <property type="protein sequence ID" value="AEG43209.1"/>
    <property type="molecule type" value="Genomic_DNA"/>
</dbReference>
<dbReference type="HOGENOM" id="CLU_020027_7_0_11"/>
<dbReference type="STRING" id="743718.Isova_0412"/>
<dbReference type="Gene3D" id="3.40.710.10">
    <property type="entry name" value="DD-peptidase/beta-lactamase superfamily"/>
    <property type="match status" value="1"/>
</dbReference>
<dbReference type="MEROPS" id="S12.006"/>
<dbReference type="SUPFAM" id="SSF56601">
    <property type="entry name" value="beta-lactamase/transpeptidase-like"/>
    <property type="match status" value="1"/>
</dbReference>
<dbReference type="AlphaFoldDB" id="F6FTL6"/>
<accession>F6FTL6</accession>
<dbReference type="KEGG" id="iva:Isova_0412"/>
<name>F6FTL6_ISOV2</name>
<dbReference type="PANTHER" id="PTHR46825">
    <property type="entry name" value="D-ALANYL-D-ALANINE-CARBOXYPEPTIDASE/ENDOPEPTIDASE AMPH"/>
    <property type="match status" value="1"/>
</dbReference>
<gene>
    <name evidence="3" type="ordered locus">Isova_0412</name>
</gene>
<evidence type="ECO:0000259" key="2">
    <source>
        <dbReference type="Pfam" id="PF00144"/>
    </source>
</evidence>
<dbReference type="Pfam" id="PF00144">
    <property type="entry name" value="Beta-lactamase"/>
    <property type="match status" value="1"/>
</dbReference>
<dbReference type="PANTHER" id="PTHR46825:SF9">
    <property type="entry name" value="BETA-LACTAMASE-RELATED DOMAIN-CONTAINING PROTEIN"/>
    <property type="match status" value="1"/>
</dbReference>
<dbReference type="InterPro" id="IPR050491">
    <property type="entry name" value="AmpC-like"/>
</dbReference>
<sequence>MGDGRIDELLTRTAEQAARRRVGVVVGHVAPDGTTTVRGAGRARLPDGGTPDARTLFEIGSVTKTFTALVLARAVVEGELSLDTPVGDLVPEVAGLGRDGRLVTLGHLATHTSGLPRTHVPIVRGSLEMLRGKDPYRDVTEASTLAAVRAGRLRRTPGSGRPSYSNSGYALLGVALARHAGTTFGELVRTRVTDPLGLADTRTRHELTEDQAARTARGHHRRRTPAAPWPLDGLPGAGALLSTAADTLAWARAHLDPPDGPLGDAVRLATAEHARRIGLAWQRTPGRGEDTLVWHNGGTGGFRSMVCLRPEAGDAVVVLTNHARGVDLPALSLVRRLPAA</sequence>
<proteinExistence type="predicted"/>